<evidence type="ECO:0000259" key="2">
    <source>
        <dbReference type="Pfam" id="PF26449"/>
    </source>
</evidence>
<dbReference type="EMBL" id="JAGQLH010000092">
    <property type="protein sequence ID" value="MCA9386183.1"/>
    <property type="molecule type" value="Genomic_DNA"/>
</dbReference>
<feature type="transmembrane region" description="Helical" evidence="1">
    <location>
        <begin position="6"/>
        <end position="28"/>
    </location>
</feature>
<keyword evidence="1" id="KW-0812">Transmembrane</keyword>
<reference evidence="3" key="1">
    <citation type="submission" date="2020-04" db="EMBL/GenBank/DDBJ databases">
        <authorList>
            <person name="Zhang T."/>
        </authorList>
    </citation>
    <scope>NUCLEOTIDE SEQUENCE</scope>
    <source>
        <strain evidence="3">HKST-UBA11</strain>
    </source>
</reference>
<keyword evidence="1" id="KW-0472">Membrane</keyword>
<organism evidence="3 4">
    <name type="scientific">Candidatus Dojkabacteria bacterium</name>
    <dbReference type="NCBI Taxonomy" id="2099670"/>
    <lineage>
        <taxon>Bacteria</taxon>
        <taxon>Candidatus Dojkabacteria</taxon>
    </lineage>
</organism>
<reference evidence="3" key="2">
    <citation type="journal article" date="2021" name="Microbiome">
        <title>Successional dynamics and alternative stable states in a saline activated sludge microbial community over 9 years.</title>
        <authorList>
            <person name="Wang Y."/>
            <person name="Ye J."/>
            <person name="Ju F."/>
            <person name="Liu L."/>
            <person name="Boyd J.A."/>
            <person name="Deng Y."/>
            <person name="Parks D.H."/>
            <person name="Jiang X."/>
            <person name="Yin X."/>
            <person name="Woodcroft B.J."/>
            <person name="Tyson G.W."/>
            <person name="Hugenholtz P."/>
            <person name="Polz M.F."/>
            <person name="Zhang T."/>
        </authorList>
    </citation>
    <scope>NUCLEOTIDE SEQUENCE</scope>
    <source>
        <strain evidence="3">HKST-UBA11</strain>
    </source>
</reference>
<keyword evidence="1" id="KW-1133">Transmembrane helix</keyword>
<feature type="domain" description="DUF8128" evidence="2">
    <location>
        <begin position="46"/>
        <end position="341"/>
    </location>
</feature>
<proteinExistence type="predicted"/>
<dbReference type="Pfam" id="PF26449">
    <property type="entry name" value="DUF8128"/>
    <property type="match status" value="1"/>
</dbReference>
<evidence type="ECO:0000256" key="1">
    <source>
        <dbReference type="SAM" id="Phobius"/>
    </source>
</evidence>
<feature type="non-terminal residue" evidence="3">
    <location>
        <position position="369"/>
    </location>
</feature>
<evidence type="ECO:0000313" key="3">
    <source>
        <dbReference type="EMBL" id="MCA9386183.1"/>
    </source>
</evidence>
<evidence type="ECO:0000313" key="4">
    <source>
        <dbReference type="Proteomes" id="UP000754563"/>
    </source>
</evidence>
<sequence>MIEINFSTIVYSVGGGLVFFLVLFRYLFLRRTVRETIPEKDRVVLKISIPRHNEKSPLAAEQLYSSLHGIVKSAAKSPDHFSFEIVAGSYGIFFMVVTAKRYKRFVENQIFAQYPEAQIQHIRDYAASLKTIKSPHALVELSLVKDTFLPIRTFQNFDVDPLASITGAISKLSGKEQVWIQLVTRPIGNQWQSVGKGYVDKRKQKTDSEGQKVALESGENTELSEIEKKNTKVGFQFTIRVLAQGPDITTLQAHLDDAVASFKQFQTPHLNSIGPRSKKKTIFTSIRKILLGRTLDDKLSVASRFEQRFLDEKEQGIITIEELASLYHLPSKAVETPNIAWAMSKKLEYPLNVPTKEQKARLYGLTDYR</sequence>
<dbReference type="InterPro" id="IPR058441">
    <property type="entry name" value="DUF8128"/>
</dbReference>
<comment type="caution">
    <text evidence="3">The sequence shown here is derived from an EMBL/GenBank/DDBJ whole genome shotgun (WGS) entry which is preliminary data.</text>
</comment>
<dbReference type="AlphaFoldDB" id="A0A955L8Z5"/>
<name>A0A955L8Z5_9BACT</name>
<accession>A0A955L8Z5</accession>
<dbReference type="Proteomes" id="UP000754563">
    <property type="component" value="Unassembled WGS sequence"/>
</dbReference>
<gene>
    <name evidence="3" type="ORF">KC717_06050</name>
</gene>
<protein>
    <recommendedName>
        <fullName evidence="2">DUF8128 domain-containing protein</fullName>
    </recommendedName>
</protein>